<dbReference type="InterPro" id="IPR005598">
    <property type="entry name" value="ATP_synth_I"/>
</dbReference>
<feature type="transmembrane region" description="Helical" evidence="6">
    <location>
        <begin position="36"/>
        <end position="57"/>
    </location>
</feature>
<organism evidence="7 8">
    <name type="scientific">Sutterella megalosphaeroides</name>
    <dbReference type="NCBI Taxonomy" id="2494234"/>
    <lineage>
        <taxon>Bacteria</taxon>
        <taxon>Pseudomonadati</taxon>
        <taxon>Pseudomonadota</taxon>
        <taxon>Betaproteobacteria</taxon>
        <taxon>Burkholderiales</taxon>
        <taxon>Sutterellaceae</taxon>
        <taxon>Sutterella</taxon>
    </lineage>
</organism>
<dbReference type="RefSeq" id="WP_120175983.1">
    <property type="nucleotide sequence ID" value="NZ_AP018786.1"/>
</dbReference>
<keyword evidence="4 6" id="KW-1133">Transmembrane helix</keyword>
<evidence type="ECO:0000256" key="1">
    <source>
        <dbReference type="ARBA" id="ARBA00004651"/>
    </source>
</evidence>
<feature type="transmembrane region" description="Helical" evidence="6">
    <location>
        <begin position="69"/>
        <end position="90"/>
    </location>
</feature>
<sequence>MFAISDMMRVSLAQYALVALVTVVCAAVGGSDAALSALIAGLAYVVPSSLLVLWLVLPRRVKSVKPRASAVLVGEFVKIFLVVALLGLAVKYYEQLNWPAVIFTIVAVANSYFIVLFKKN</sequence>
<keyword evidence="2" id="KW-1003">Cell membrane</keyword>
<evidence type="ECO:0000313" key="8">
    <source>
        <dbReference type="Proteomes" id="UP000271003"/>
    </source>
</evidence>
<gene>
    <name evidence="7" type="ORF">SUTMEG_02140</name>
</gene>
<dbReference type="AlphaFoldDB" id="A0A2Z6I7F4"/>
<dbReference type="EMBL" id="AP018786">
    <property type="protein sequence ID" value="BBF22323.1"/>
    <property type="molecule type" value="Genomic_DNA"/>
</dbReference>
<protein>
    <recommendedName>
        <fullName evidence="9">ATP synthase subunit I</fullName>
    </recommendedName>
</protein>
<evidence type="ECO:0000256" key="5">
    <source>
        <dbReference type="ARBA" id="ARBA00023136"/>
    </source>
</evidence>
<accession>A0A2Z6I7F4</accession>
<dbReference type="GO" id="GO:0005886">
    <property type="term" value="C:plasma membrane"/>
    <property type="evidence" value="ECO:0007669"/>
    <property type="project" value="UniProtKB-SubCell"/>
</dbReference>
<dbReference type="OrthoDB" id="9157478at2"/>
<keyword evidence="3 6" id="KW-0812">Transmembrane</keyword>
<evidence type="ECO:0000256" key="4">
    <source>
        <dbReference type="ARBA" id="ARBA00022989"/>
    </source>
</evidence>
<dbReference type="Proteomes" id="UP000271003">
    <property type="component" value="Chromosome"/>
</dbReference>
<dbReference type="Pfam" id="PF03899">
    <property type="entry name" value="ATP-synt_I"/>
    <property type="match status" value="1"/>
</dbReference>
<name>A0A2Z6I7F4_9BURK</name>
<evidence type="ECO:0000256" key="3">
    <source>
        <dbReference type="ARBA" id="ARBA00022692"/>
    </source>
</evidence>
<dbReference type="KEGG" id="sutt:SUTMEG_02140"/>
<keyword evidence="8" id="KW-1185">Reference proteome</keyword>
<evidence type="ECO:0008006" key="9">
    <source>
        <dbReference type="Google" id="ProtNLM"/>
    </source>
</evidence>
<feature type="transmembrane region" description="Helical" evidence="6">
    <location>
        <begin position="96"/>
        <end position="117"/>
    </location>
</feature>
<keyword evidence="5 6" id="KW-0472">Membrane</keyword>
<proteinExistence type="predicted"/>
<evidence type="ECO:0000256" key="2">
    <source>
        <dbReference type="ARBA" id="ARBA00022475"/>
    </source>
</evidence>
<reference evidence="7 8" key="1">
    <citation type="journal article" date="2018" name="Int. J. Syst. Evol. Microbiol.">
        <title>Mesosutterella multiformis gen. nov., sp. nov., a member of the family Sutterellaceae and Sutterella megalosphaeroides sp. nov., isolated from human faeces.</title>
        <authorList>
            <person name="Sakamoto M."/>
            <person name="Ikeyama N."/>
            <person name="Kunihiro T."/>
            <person name="Iino T."/>
            <person name="Yuki M."/>
            <person name="Ohkuma M."/>
        </authorList>
    </citation>
    <scope>NUCLEOTIDE SEQUENCE [LARGE SCALE GENOMIC DNA]</scope>
    <source>
        <strain evidence="7 8">6FBBBH3</strain>
    </source>
</reference>
<evidence type="ECO:0000256" key="6">
    <source>
        <dbReference type="SAM" id="Phobius"/>
    </source>
</evidence>
<evidence type="ECO:0000313" key="7">
    <source>
        <dbReference type="EMBL" id="BBF22323.1"/>
    </source>
</evidence>
<comment type="subcellular location">
    <subcellularLocation>
        <location evidence="1">Cell membrane</location>
        <topology evidence="1">Multi-pass membrane protein</topology>
    </subcellularLocation>
</comment>